<evidence type="ECO:0000313" key="2">
    <source>
        <dbReference type="Proteomes" id="UP001642487"/>
    </source>
</evidence>
<name>A0ABP0Z934_9ROSI</name>
<sequence>MPFDHLQSPQATDRLIPSSVSRLPISGMDNPFSLIHSSKLYFLLRTTVKSNQNLLRMSRRFYKGEINGMKDPTVKRELMSKGLRDHQYSGSSSNQAAAVAAKAEQLKRAEESLRTVMYLSCWGPN</sequence>
<dbReference type="EMBL" id="OZ021742">
    <property type="protein sequence ID" value="CAK9327395.1"/>
    <property type="molecule type" value="Genomic_DNA"/>
</dbReference>
<evidence type="ECO:0000313" key="1">
    <source>
        <dbReference type="EMBL" id="CAK9327395.1"/>
    </source>
</evidence>
<protein>
    <submittedName>
        <fullName evidence="1">Uncharacterized protein</fullName>
    </submittedName>
</protein>
<proteinExistence type="predicted"/>
<keyword evidence="2" id="KW-1185">Reference proteome</keyword>
<dbReference type="Pfam" id="PF12609">
    <property type="entry name" value="DUF3774"/>
    <property type="match status" value="1"/>
</dbReference>
<gene>
    <name evidence="1" type="ORF">CITCOLO1_LOCUS19773</name>
</gene>
<dbReference type="InterPro" id="IPR022251">
    <property type="entry name" value="DUF3774_wound-induced"/>
</dbReference>
<reference evidence="1 2" key="1">
    <citation type="submission" date="2024-03" db="EMBL/GenBank/DDBJ databases">
        <authorList>
            <person name="Gkanogiannis A."/>
            <person name="Becerra Lopez-Lavalle L."/>
        </authorList>
    </citation>
    <scope>NUCLEOTIDE SEQUENCE [LARGE SCALE GENOMIC DNA]</scope>
</reference>
<dbReference type="Proteomes" id="UP001642487">
    <property type="component" value="Chromosome 8"/>
</dbReference>
<accession>A0ABP0Z934</accession>
<organism evidence="1 2">
    <name type="scientific">Citrullus colocynthis</name>
    <name type="common">colocynth</name>
    <dbReference type="NCBI Taxonomy" id="252529"/>
    <lineage>
        <taxon>Eukaryota</taxon>
        <taxon>Viridiplantae</taxon>
        <taxon>Streptophyta</taxon>
        <taxon>Embryophyta</taxon>
        <taxon>Tracheophyta</taxon>
        <taxon>Spermatophyta</taxon>
        <taxon>Magnoliopsida</taxon>
        <taxon>eudicotyledons</taxon>
        <taxon>Gunneridae</taxon>
        <taxon>Pentapetalae</taxon>
        <taxon>rosids</taxon>
        <taxon>fabids</taxon>
        <taxon>Cucurbitales</taxon>
        <taxon>Cucurbitaceae</taxon>
        <taxon>Benincaseae</taxon>
        <taxon>Citrullus</taxon>
    </lineage>
</organism>